<dbReference type="EMBL" id="LZTJ01000010">
    <property type="protein sequence ID" value="OBP77872.1"/>
    <property type="molecule type" value="Genomic_DNA"/>
</dbReference>
<sequence length="61" mass="6744">MLESICPLTNRKWRNKAFRIIAPKAPRMRLSVVLFFVPTDVHVATIGLMTALMPPDHGGAG</sequence>
<evidence type="ECO:0000313" key="1">
    <source>
        <dbReference type="EMBL" id="OBP77872.1"/>
    </source>
</evidence>
<reference evidence="1" key="3">
    <citation type="submission" date="2016-06" db="EMBL/GenBank/DDBJ databases">
        <authorList>
            <person name="Kjaerup R.B."/>
            <person name="Dalgaard T.S."/>
            <person name="Juul-Madsen H.R."/>
        </authorList>
    </citation>
    <scope>NUCLEOTIDE SEQUENCE</scope>
    <source>
        <strain evidence="1">R7ANS::ICEMlSym2042</strain>
    </source>
</reference>
<accession>A0A1A5IGG4</accession>
<evidence type="ECO:0000313" key="4">
    <source>
        <dbReference type="Proteomes" id="UP000093748"/>
    </source>
</evidence>
<comment type="caution">
    <text evidence="1">The sequence shown here is derived from an EMBL/GenBank/DDBJ whole genome shotgun (WGS) entry which is preliminary data.</text>
</comment>
<proteinExistence type="predicted"/>
<protein>
    <submittedName>
        <fullName evidence="1">Uncharacterized protein</fullName>
    </submittedName>
</protein>
<dbReference type="Proteomes" id="UP000093748">
    <property type="component" value="Unassembled WGS sequence"/>
</dbReference>
<reference evidence="2 3" key="1">
    <citation type="submission" date="2016-05" db="EMBL/GenBank/DDBJ databases">
        <authorList>
            <person name="Ramsay J.P."/>
        </authorList>
    </citation>
    <scope>NUCLEOTIDE SEQUENCE [LARGE SCALE GENOMIC DNA]</scope>
    <source>
        <strain evidence="2 3">NZP2042</strain>
    </source>
</reference>
<dbReference type="Proteomes" id="UP000093737">
    <property type="component" value="Unassembled WGS sequence"/>
</dbReference>
<name>A0A1A5IGG4_RHILI</name>
<evidence type="ECO:0000313" key="3">
    <source>
        <dbReference type="Proteomes" id="UP000093737"/>
    </source>
</evidence>
<evidence type="ECO:0000313" key="2">
    <source>
        <dbReference type="EMBL" id="OBQ69826.1"/>
    </source>
</evidence>
<reference evidence="4" key="2">
    <citation type="submission" date="2016-06" db="EMBL/GenBank/DDBJ databases">
        <title>NZP2037 Pacbio-Illumina hybrid assembly.</title>
        <authorList>
            <person name="Ramsay J.P."/>
        </authorList>
    </citation>
    <scope>NUCLEOTIDE SEQUENCE [LARGE SCALE GENOMIC DNA]</scope>
    <source>
        <strain evidence="4">R7ANS::ICEMlSym2042</strain>
    </source>
</reference>
<dbReference type="EMBL" id="LYTK01000006">
    <property type="protein sequence ID" value="OBQ69826.1"/>
    <property type="molecule type" value="Genomic_DNA"/>
</dbReference>
<gene>
    <name evidence="2" type="ORF">A8145_28930</name>
    <name evidence="1" type="ORF">BAE39_30815</name>
</gene>
<dbReference type="AlphaFoldDB" id="A0A1A5IGG4"/>
<organism evidence="1 4">
    <name type="scientific">Rhizobium loti</name>
    <name type="common">Mesorhizobium loti</name>
    <dbReference type="NCBI Taxonomy" id="381"/>
    <lineage>
        <taxon>Bacteria</taxon>
        <taxon>Pseudomonadati</taxon>
        <taxon>Pseudomonadota</taxon>
        <taxon>Alphaproteobacteria</taxon>
        <taxon>Hyphomicrobiales</taxon>
        <taxon>Phyllobacteriaceae</taxon>
        <taxon>Mesorhizobium</taxon>
    </lineage>
</organism>